<evidence type="ECO:0000313" key="2">
    <source>
        <dbReference type="EMBL" id="MBD4335862.1"/>
    </source>
</evidence>
<comment type="caution">
    <text evidence="2">The sequence shown here is derived from an EMBL/GenBank/DDBJ whole genome shotgun (WGS) entry which is preliminary data.</text>
</comment>
<feature type="non-terminal residue" evidence="2">
    <location>
        <position position="1"/>
    </location>
</feature>
<feature type="non-terminal residue" evidence="2">
    <location>
        <position position="93"/>
    </location>
</feature>
<reference evidence="2" key="1">
    <citation type="submission" date="2020-01" db="EMBL/GenBank/DDBJ databases">
        <authorList>
            <person name="Richard D."/>
        </authorList>
    </citation>
    <scope>NUCLEOTIDE SEQUENCE</scope>
    <source>
        <strain evidence="2">JP541</strain>
    </source>
</reference>
<feature type="coiled-coil region" evidence="1">
    <location>
        <begin position="1"/>
        <end position="64"/>
    </location>
</feature>
<proteinExistence type="predicted"/>
<accession>A0A8I0L785</accession>
<dbReference type="EMBL" id="JAABFR010000425">
    <property type="protein sequence ID" value="MBD4335862.1"/>
    <property type="molecule type" value="Genomic_DNA"/>
</dbReference>
<organism evidence="2 3">
    <name type="scientific">Xanthomonas citri pv. citri</name>
    <dbReference type="NCBI Taxonomy" id="611301"/>
    <lineage>
        <taxon>Bacteria</taxon>
        <taxon>Pseudomonadati</taxon>
        <taxon>Pseudomonadota</taxon>
        <taxon>Gammaproteobacteria</taxon>
        <taxon>Lysobacterales</taxon>
        <taxon>Lysobacteraceae</taxon>
        <taxon>Xanthomonas</taxon>
    </lineage>
</organism>
<dbReference type="AlphaFoldDB" id="A0A8I0L785"/>
<protein>
    <submittedName>
        <fullName evidence="2">Uncharacterized protein</fullName>
    </submittedName>
</protein>
<keyword evidence="1" id="KW-0175">Coiled coil</keyword>
<name>A0A8I0L785_XANCI</name>
<gene>
    <name evidence="2" type="ORF">GUH15_07295</name>
</gene>
<dbReference type="Proteomes" id="UP000653002">
    <property type="component" value="Unassembled WGS sequence"/>
</dbReference>
<evidence type="ECO:0000256" key="1">
    <source>
        <dbReference type="SAM" id="Coils"/>
    </source>
</evidence>
<evidence type="ECO:0000313" key="3">
    <source>
        <dbReference type="Proteomes" id="UP000653002"/>
    </source>
</evidence>
<sequence>KETVEELKKNKEQAAQQQQQLQNLESQQYMLERGEAIQTRLNFLQSRKKRKEQLQAVLERTLRKQHEQDEKLNKLFLSSQGIDAQINTLQSEL</sequence>